<dbReference type="RefSeq" id="WP_190474623.1">
    <property type="nucleotide sequence ID" value="NZ_JACJPW010000148.1"/>
</dbReference>
<organism evidence="1 2">
    <name type="scientific">Aerosakkonema funiforme FACHB-1375</name>
    <dbReference type="NCBI Taxonomy" id="2949571"/>
    <lineage>
        <taxon>Bacteria</taxon>
        <taxon>Bacillati</taxon>
        <taxon>Cyanobacteriota</taxon>
        <taxon>Cyanophyceae</taxon>
        <taxon>Oscillatoriophycideae</taxon>
        <taxon>Aerosakkonematales</taxon>
        <taxon>Aerosakkonemataceae</taxon>
        <taxon>Aerosakkonema</taxon>
    </lineage>
</organism>
<keyword evidence="2" id="KW-1185">Reference proteome</keyword>
<comment type="caution">
    <text evidence="1">The sequence shown here is derived from an EMBL/GenBank/DDBJ whole genome shotgun (WGS) entry which is preliminary data.</text>
</comment>
<name>A0A926VNT0_9CYAN</name>
<evidence type="ECO:0000313" key="1">
    <source>
        <dbReference type="EMBL" id="MBD2185879.1"/>
    </source>
</evidence>
<protein>
    <submittedName>
        <fullName evidence="1">Uncharacterized protein</fullName>
    </submittedName>
</protein>
<reference evidence="1" key="1">
    <citation type="journal article" date="2015" name="ISME J.">
        <title>Draft Genome Sequence of Streptomyces incarnatus NRRL8089, which Produces the Nucleoside Antibiotic Sinefungin.</title>
        <authorList>
            <person name="Oshima K."/>
            <person name="Hattori M."/>
            <person name="Shimizu H."/>
            <person name="Fukuda K."/>
            <person name="Nemoto M."/>
            <person name="Inagaki K."/>
            <person name="Tamura T."/>
        </authorList>
    </citation>
    <scope>NUCLEOTIDE SEQUENCE</scope>
    <source>
        <strain evidence="1">FACHB-1375</strain>
    </source>
</reference>
<sequence length="224" mass="25491">MMQIYVQSCGASPNHDYIWLRDDNQQIKPPLLDCVDSLRQKNYPSIVIAKYREELILLIFGLATRRGVDFQGREIFNSVVWIGKSPDEAFLRMLAACALRKDRGFLDVIDRAVIPCDDLPGFKVAWQQIKALSNRGKAGDRLPDKTRKIGKNSQSLRYQLAEELDLYRLPDRQGAIVVVTGIVEGETLKKAGIWRSLSRLVDAENWQKVTENKDLFINLSSAIK</sequence>
<reference evidence="1" key="2">
    <citation type="submission" date="2020-08" db="EMBL/GenBank/DDBJ databases">
        <authorList>
            <person name="Chen M."/>
            <person name="Teng W."/>
            <person name="Zhao L."/>
            <person name="Hu C."/>
            <person name="Zhou Y."/>
            <person name="Han B."/>
            <person name="Song L."/>
            <person name="Shu W."/>
        </authorList>
    </citation>
    <scope>NUCLEOTIDE SEQUENCE</scope>
    <source>
        <strain evidence="1">FACHB-1375</strain>
    </source>
</reference>
<gene>
    <name evidence="1" type="ORF">H6G03_33280</name>
</gene>
<evidence type="ECO:0000313" key="2">
    <source>
        <dbReference type="Proteomes" id="UP000641646"/>
    </source>
</evidence>
<dbReference type="EMBL" id="JACJPW010000148">
    <property type="protein sequence ID" value="MBD2185879.1"/>
    <property type="molecule type" value="Genomic_DNA"/>
</dbReference>
<dbReference type="Proteomes" id="UP000641646">
    <property type="component" value="Unassembled WGS sequence"/>
</dbReference>
<accession>A0A926VNT0</accession>
<dbReference type="AlphaFoldDB" id="A0A926VNT0"/>
<proteinExistence type="predicted"/>